<dbReference type="Proteomes" id="UP001595872">
    <property type="component" value="Unassembled WGS sequence"/>
</dbReference>
<feature type="chain" id="PRO_5045102525" description="SpaA-like prealbumin fold domain-containing protein" evidence="2">
    <location>
        <begin position="29"/>
        <end position="709"/>
    </location>
</feature>
<evidence type="ECO:0000256" key="1">
    <source>
        <dbReference type="SAM" id="MobiDB-lite"/>
    </source>
</evidence>
<feature type="region of interest" description="Disordered" evidence="1">
    <location>
        <begin position="284"/>
        <end position="304"/>
    </location>
</feature>
<dbReference type="InterPro" id="IPR055371">
    <property type="entry name" value="SpaA_PFL_dom_4"/>
</dbReference>
<sequence length="709" mass="75180">MTWRLGAALGGAVTSLMLLAGLTSGVHAAARPAGANARAASGATAGSRAADGPLKVTLAARQCPEYTDIMANLARNNIQESLRDLGKNTVYTQGEPIDPAIDDPNDPDCEPLVGWKFTWGDGVDGKTDLLSTVSGPAGETPATKASTPWLDPRGNPTGRSLPGAVTVTLDQKQLDLLRRGRLWVQGGTPSDPLMNGVFGRGKYGFGALRCSVDNLNGDNVETVAFPSGRTHVFCYYYAVTPPPGAGKIIVRKQLEGGGDQSYTFGFNGNVSYVPGGDFQVEARPGRPGEMSFDRGETRAGDEPWNFTENVPDGWRLDSLKCDSDTGESSTDISGASVQVTLAAGDTVTCTYVDERVFARGVSIYKRTIGGTGGPFDFSVSPRPISAGGGSVTTDQEGVPEFVGVVEDAPAGTYTISENLPAPTAAGRWRPVGAECVEEDGAVRRVRGRLTRAGDVEHVVTLTDRPTQCVFTNRWEPAGELTIQKRTIGGYGRADFQIRSTPSRGAVPAPGRGPDRLSVTTSPGHDPASVTLAPLPHGSYFITELAGPGAPGEWKLTGIVCDGVAIDPGSATAAFFVTDSRPKHTCTFTDERVRRGELRVEKLIRDPRGLRTGPVTIDVTCRDGQRAHYRIKRHRTGLIRLPGPLTFTRPTRCRIRETSSGAEGPVRVTTQHTVDGGRPAGGGTFEVAVSGTRTTTVRLIDTYTTKAPMK</sequence>
<keyword evidence="5" id="KW-1185">Reference proteome</keyword>
<organism evidence="4 5">
    <name type="scientific">Actinomadura gamaensis</name>
    <dbReference type="NCBI Taxonomy" id="1763541"/>
    <lineage>
        <taxon>Bacteria</taxon>
        <taxon>Bacillati</taxon>
        <taxon>Actinomycetota</taxon>
        <taxon>Actinomycetes</taxon>
        <taxon>Streptosporangiales</taxon>
        <taxon>Thermomonosporaceae</taxon>
        <taxon>Actinomadura</taxon>
    </lineage>
</organism>
<feature type="domain" description="SpaA-like prealbumin fold" evidence="3">
    <location>
        <begin position="361"/>
        <end position="473"/>
    </location>
</feature>
<keyword evidence="2" id="KW-0732">Signal</keyword>
<evidence type="ECO:0000313" key="5">
    <source>
        <dbReference type="Proteomes" id="UP001595872"/>
    </source>
</evidence>
<evidence type="ECO:0000259" key="3">
    <source>
        <dbReference type="Pfam" id="PF24514"/>
    </source>
</evidence>
<dbReference type="RefSeq" id="WP_378257159.1">
    <property type="nucleotide sequence ID" value="NZ_JBHSIT010000005.1"/>
</dbReference>
<dbReference type="EMBL" id="JBHSIT010000005">
    <property type="protein sequence ID" value="MFC4909559.1"/>
    <property type="molecule type" value="Genomic_DNA"/>
</dbReference>
<comment type="caution">
    <text evidence="4">The sequence shown here is derived from an EMBL/GenBank/DDBJ whole genome shotgun (WGS) entry which is preliminary data.</text>
</comment>
<reference evidence="5" key="1">
    <citation type="journal article" date="2019" name="Int. J. Syst. Evol. Microbiol.">
        <title>The Global Catalogue of Microorganisms (GCM) 10K type strain sequencing project: providing services to taxonomists for standard genome sequencing and annotation.</title>
        <authorList>
            <consortium name="The Broad Institute Genomics Platform"/>
            <consortium name="The Broad Institute Genome Sequencing Center for Infectious Disease"/>
            <person name="Wu L."/>
            <person name="Ma J."/>
        </authorList>
    </citation>
    <scope>NUCLEOTIDE SEQUENCE [LARGE SCALE GENOMIC DNA]</scope>
    <source>
        <strain evidence="5">KLKA75</strain>
    </source>
</reference>
<evidence type="ECO:0000313" key="4">
    <source>
        <dbReference type="EMBL" id="MFC4909559.1"/>
    </source>
</evidence>
<accession>A0ABV9U159</accession>
<dbReference type="Pfam" id="PF24514">
    <property type="entry name" value="SpaA_4"/>
    <property type="match status" value="2"/>
</dbReference>
<evidence type="ECO:0000256" key="2">
    <source>
        <dbReference type="SAM" id="SignalP"/>
    </source>
</evidence>
<gene>
    <name evidence="4" type="ORF">ACFPCY_19710</name>
</gene>
<feature type="region of interest" description="Disordered" evidence="1">
    <location>
        <begin position="133"/>
        <end position="162"/>
    </location>
</feature>
<feature type="domain" description="SpaA-like prealbumin fold" evidence="3">
    <location>
        <begin position="248"/>
        <end position="354"/>
    </location>
</feature>
<name>A0ABV9U159_9ACTN</name>
<protein>
    <recommendedName>
        <fullName evidence="3">SpaA-like prealbumin fold domain-containing protein</fullName>
    </recommendedName>
</protein>
<feature type="compositionally biased region" description="Basic and acidic residues" evidence="1">
    <location>
        <begin position="284"/>
        <end position="301"/>
    </location>
</feature>
<feature type="region of interest" description="Disordered" evidence="1">
    <location>
        <begin position="499"/>
        <end position="524"/>
    </location>
</feature>
<feature type="signal peptide" evidence="2">
    <location>
        <begin position="1"/>
        <end position="28"/>
    </location>
</feature>
<proteinExistence type="predicted"/>